<dbReference type="AlphaFoldDB" id="A0A7D5LBT4"/>
<sequence>MSEESDVRPEDALQVAQRALAVANETAAIEDRVEELENEVTALRLKYGDLDEGREYDALTRDEKIGRVRNRAFQRATGSNGRAALDYNDIRWDVFEGEPSPMHCYDLMKWAAEARGFDHQTPSQGNEHLAVDADEAKLGVVYSANKESSSEGRSA</sequence>
<evidence type="ECO:0000256" key="1">
    <source>
        <dbReference type="SAM" id="Coils"/>
    </source>
</evidence>
<keyword evidence="1" id="KW-0175">Coiled coil</keyword>
<dbReference type="Proteomes" id="UP000509626">
    <property type="component" value="Chromosome"/>
</dbReference>
<dbReference type="OrthoDB" id="320638at2157"/>
<organism evidence="2 3">
    <name type="scientific">Halorarum salinum</name>
    <dbReference type="NCBI Taxonomy" id="2743089"/>
    <lineage>
        <taxon>Archaea</taxon>
        <taxon>Methanobacteriati</taxon>
        <taxon>Methanobacteriota</taxon>
        <taxon>Stenosarchaea group</taxon>
        <taxon>Halobacteria</taxon>
        <taxon>Halobacteriales</taxon>
        <taxon>Haloferacaceae</taxon>
        <taxon>Halorarum</taxon>
    </lineage>
</organism>
<keyword evidence="3" id="KW-1185">Reference proteome</keyword>
<evidence type="ECO:0000313" key="2">
    <source>
        <dbReference type="EMBL" id="QLG62808.1"/>
    </source>
</evidence>
<dbReference type="EMBL" id="CP058579">
    <property type="protein sequence ID" value="QLG62808.1"/>
    <property type="molecule type" value="Genomic_DNA"/>
</dbReference>
<dbReference type="KEGG" id="halu:HUG12_14165"/>
<name>A0A7D5LBT4_9EURY</name>
<evidence type="ECO:0000313" key="3">
    <source>
        <dbReference type="Proteomes" id="UP000509626"/>
    </source>
</evidence>
<protein>
    <submittedName>
        <fullName evidence="2">Uncharacterized protein</fullName>
    </submittedName>
</protein>
<dbReference type="RefSeq" id="WP_179269393.1">
    <property type="nucleotide sequence ID" value="NZ_CP058579.1"/>
</dbReference>
<gene>
    <name evidence="2" type="ORF">HUG12_14165</name>
</gene>
<reference evidence="2 3" key="1">
    <citation type="submission" date="2020-06" db="EMBL/GenBank/DDBJ databases">
        <title>NJ-3-1, isolated from saline soil.</title>
        <authorList>
            <person name="Cui H.L."/>
            <person name="Shi X."/>
        </authorList>
    </citation>
    <scope>NUCLEOTIDE SEQUENCE [LARGE SCALE GENOMIC DNA]</scope>
    <source>
        <strain evidence="2 3">NJ-3-1</strain>
    </source>
</reference>
<accession>A0A7D5LBT4</accession>
<dbReference type="GeneID" id="56038626"/>
<proteinExistence type="predicted"/>
<feature type="coiled-coil region" evidence="1">
    <location>
        <begin position="19"/>
        <end position="53"/>
    </location>
</feature>